<proteinExistence type="predicted"/>
<dbReference type="HOGENOM" id="CLU_161438_1_2_4"/>
<accession>M1M4V8</accession>
<gene>
    <name evidence="1" type="ORF">BCUE_0125</name>
</gene>
<dbReference type="AlphaFoldDB" id="M1M4V8"/>
<sequence>MTTYESISDIYPNNFPVKIIGKNDPGFADDIFSILNSSDINIDYSHDNLIISKSGKYVSLTLNVNVVSRDHFDNIYKLLYASPKVFFIL</sequence>
<dbReference type="EMBL" id="CP003807">
    <property type="protein sequence ID" value="AGF50109.1"/>
    <property type="molecule type" value="Genomic_DNA"/>
</dbReference>
<reference evidence="1 2" key="1">
    <citation type="journal article" date="2013" name="Genome Biol. Evol.">
        <title>Genome evolution and phylogenomic analysis of candidatus kinetoplastibacterium, the betaproteobacterial endosymbionts of strigomonas and angomonas.</title>
        <authorList>
            <person name="Alves J.M."/>
            <person name="Serrano M.G."/>
            <person name="Maia da Silva F."/>
            <person name="Voegtly L.J."/>
            <person name="Matveyev A.V."/>
            <person name="Teixeira M.M."/>
            <person name="Camargo E.P."/>
            <person name="Buck G.A."/>
        </authorList>
    </citation>
    <scope>NUCLEOTIDE SEQUENCE [LARGE SCALE GENOMIC DNA]</scope>
    <source>
        <strain evidence="1 2">TCC012E</strain>
    </source>
</reference>
<organism evidence="1 2">
    <name type="scientific">Candidatus Kinetoplastidibacterium blastocrithidiae TCC012E</name>
    <dbReference type="NCBI Taxonomy" id="1208922"/>
    <lineage>
        <taxon>Bacteria</taxon>
        <taxon>Pseudomonadati</taxon>
        <taxon>Pseudomonadota</taxon>
        <taxon>Betaproteobacteria</taxon>
        <taxon>Candidatus Kinetoplastidibacterium</taxon>
    </lineage>
</organism>
<protein>
    <submittedName>
        <fullName evidence="1">Uncharacterized protein</fullName>
    </submittedName>
</protein>
<dbReference type="Proteomes" id="UP000011563">
    <property type="component" value="Chromosome"/>
</dbReference>
<dbReference type="Pfam" id="PF04359">
    <property type="entry name" value="DUF493"/>
    <property type="match status" value="1"/>
</dbReference>
<dbReference type="CDD" id="cd04868">
    <property type="entry name" value="ACT_AK-like"/>
    <property type="match status" value="1"/>
</dbReference>
<dbReference type="Gene3D" id="3.30.70.260">
    <property type="match status" value="1"/>
</dbReference>
<dbReference type="InterPro" id="IPR007454">
    <property type="entry name" value="UPF0250_YbeD-like"/>
</dbReference>
<evidence type="ECO:0000313" key="2">
    <source>
        <dbReference type="Proteomes" id="UP000011563"/>
    </source>
</evidence>
<evidence type="ECO:0000313" key="1">
    <source>
        <dbReference type="EMBL" id="AGF50109.1"/>
    </source>
</evidence>
<keyword evidence="2" id="KW-1185">Reference proteome</keyword>
<dbReference type="KEGG" id="kbt:BCUE_0125"/>
<name>M1M4V8_9PROT</name>
<dbReference type="RefSeq" id="WP_015237663.1">
    <property type="nucleotide sequence ID" value="NC_020285.1"/>
</dbReference>
<dbReference type="SUPFAM" id="SSF117991">
    <property type="entry name" value="YbeD/HP0495-like"/>
    <property type="match status" value="1"/>
</dbReference>
<dbReference type="PATRIC" id="fig|1208922.3.peg.675"/>
<dbReference type="InterPro" id="IPR027471">
    <property type="entry name" value="YbeD-like_sf"/>
</dbReference>